<sequence length="298" mass="32170">MKIAAFDIGGTSLKMGVVDDRGNILASDSADISHNARDRILQDMLAWLEKNPGCAGIAVSTPGYVDADAGFIAMGGTIRDFDQFHLSQWLTEKTSLPATVENDAHCALLAEQWLGKATKLNDFLMLTIGTGLGGAAFCNGALIRGGRNRAGEFGCLLTSRPTSSDIERHTMSQSCTMTALRKNYSQLQGLAIDDVTGKDVFDAYERNEDAARQSVAQFYQDLAACLYNLFSVFDPQMIFIGGGITAREPFLAELGAELAKYDLDIHIDAATYGNDSGMLGATWNFLQRQSPAETLKNG</sequence>
<name>A0A506QYU1_9GAMM</name>
<dbReference type="InterPro" id="IPR043129">
    <property type="entry name" value="ATPase_NBD"/>
</dbReference>
<gene>
    <name evidence="1" type="ORF">FJW01_00110</name>
</gene>
<dbReference type="CDD" id="cd24068">
    <property type="entry name" value="ASKHA_NBD_ROK_FnNanK-like"/>
    <property type="match status" value="1"/>
</dbReference>
<protein>
    <submittedName>
        <fullName evidence="1">ROK family protein</fullName>
    </submittedName>
</protein>
<evidence type="ECO:0000313" key="1">
    <source>
        <dbReference type="EMBL" id="TPV50415.1"/>
    </source>
</evidence>
<evidence type="ECO:0000313" key="2">
    <source>
        <dbReference type="Proteomes" id="UP000317747"/>
    </source>
</evidence>
<reference evidence="1 2" key="1">
    <citation type="submission" date="2019-06" db="EMBL/GenBank/DDBJ databases">
        <title>Taxogenomics and systematics of the genus Pantoea.</title>
        <authorList>
            <person name="Tambong J.T."/>
        </authorList>
    </citation>
    <scope>NUCLEOTIDE SEQUENCE [LARGE SCALE GENOMIC DNA]</scope>
    <source>
        <strain evidence="1 2">LMG 24200</strain>
    </source>
</reference>
<dbReference type="EMBL" id="VHJA01000004">
    <property type="protein sequence ID" value="TPV50415.1"/>
    <property type="molecule type" value="Genomic_DNA"/>
</dbReference>
<dbReference type="PANTHER" id="PTHR18964">
    <property type="entry name" value="ROK (REPRESSOR, ORF, KINASE) FAMILY"/>
    <property type="match status" value="1"/>
</dbReference>
<dbReference type="OrthoDB" id="9810372at2"/>
<accession>A0A506QYU1</accession>
<proteinExistence type="predicted"/>
<dbReference type="AlphaFoldDB" id="A0A506QYU1"/>
<dbReference type="SUPFAM" id="SSF53067">
    <property type="entry name" value="Actin-like ATPase domain"/>
    <property type="match status" value="1"/>
</dbReference>
<dbReference type="Proteomes" id="UP000317747">
    <property type="component" value="Unassembled WGS sequence"/>
</dbReference>
<dbReference type="RefSeq" id="WP_128085412.1">
    <property type="nucleotide sequence ID" value="NZ_CP071406.1"/>
</dbReference>
<keyword evidence="2" id="KW-1185">Reference proteome</keyword>
<dbReference type="Gene3D" id="3.30.420.40">
    <property type="match status" value="2"/>
</dbReference>
<dbReference type="PANTHER" id="PTHR18964:SF165">
    <property type="entry name" value="BETA-GLUCOSIDE KINASE"/>
    <property type="match status" value="1"/>
</dbReference>
<dbReference type="Pfam" id="PF00480">
    <property type="entry name" value="ROK"/>
    <property type="match status" value="1"/>
</dbReference>
<dbReference type="InterPro" id="IPR000600">
    <property type="entry name" value="ROK"/>
</dbReference>
<comment type="caution">
    <text evidence="1">The sequence shown here is derived from an EMBL/GenBank/DDBJ whole genome shotgun (WGS) entry which is preliminary data.</text>
</comment>
<organism evidence="1 2">
    <name type="scientific">Pantoea deleyi</name>
    <dbReference type="NCBI Taxonomy" id="470932"/>
    <lineage>
        <taxon>Bacteria</taxon>
        <taxon>Pseudomonadati</taxon>
        <taxon>Pseudomonadota</taxon>
        <taxon>Gammaproteobacteria</taxon>
        <taxon>Enterobacterales</taxon>
        <taxon>Erwiniaceae</taxon>
        <taxon>Pantoea</taxon>
    </lineage>
</organism>